<dbReference type="GO" id="GO:0044781">
    <property type="term" value="P:bacterial-type flagellum organization"/>
    <property type="evidence" value="ECO:0007669"/>
    <property type="project" value="UniProtKB-UniRule"/>
</dbReference>
<dbReference type="GO" id="GO:0005886">
    <property type="term" value="C:plasma membrane"/>
    <property type="evidence" value="ECO:0007669"/>
    <property type="project" value="UniProtKB-SubCell"/>
</dbReference>
<evidence type="ECO:0000256" key="5">
    <source>
        <dbReference type="ARBA" id="ARBA00023143"/>
    </source>
</evidence>
<dbReference type="NCBIfam" id="TIGR03500">
    <property type="entry name" value="FliO_TIGR"/>
    <property type="match status" value="1"/>
</dbReference>
<protein>
    <recommendedName>
        <fullName evidence="7">Flagellar protein</fullName>
    </recommendedName>
</protein>
<evidence type="ECO:0000256" key="6">
    <source>
        <dbReference type="ARBA" id="ARBA00037937"/>
    </source>
</evidence>
<keyword evidence="8" id="KW-0969">Cilium</keyword>
<dbReference type="Proteomes" id="UP000467214">
    <property type="component" value="Unassembled WGS sequence"/>
</dbReference>
<name>A0A845BQW4_9NEIS</name>
<sequence>MSLVQVVFALMLVLGAIVGCAYLVRRLGGGALGGSRDLRVVGGVMVGQKERVVIVESGDEWLVLGVTAHNVSLLSRRDKPEGAELPPQPPLPENFARLFKSVLAKSKS</sequence>
<gene>
    <name evidence="8" type="primary">fliO</name>
    <name evidence="8" type="ORF">GQF02_06550</name>
</gene>
<comment type="subcellular location">
    <subcellularLocation>
        <location evidence="7">Cell membrane</location>
    </subcellularLocation>
    <subcellularLocation>
        <location evidence="7">Bacterial flagellum basal body</location>
    </subcellularLocation>
</comment>
<keyword evidence="4 7" id="KW-0472">Membrane</keyword>
<keyword evidence="5 7" id="KW-0975">Bacterial flagellum</keyword>
<reference evidence="8 9" key="1">
    <citation type="submission" date="2019-12" db="EMBL/GenBank/DDBJ databases">
        <title>Neisseriaceae gen. nov. sp. Genome sequencing and assembly.</title>
        <authorList>
            <person name="Liu Z."/>
            <person name="Li A."/>
        </authorList>
    </citation>
    <scope>NUCLEOTIDE SEQUENCE [LARGE SCALE GENOMIC DNA]</scope>
    <source>
        <strain evidence="8 9">B2N2-7</strain>
    </source>
</reference>
<keyword evidence="8" id="KW-0282">Flagellum</keyword>
<evidence type="ECO:0000313" key="9">
    <source>
        <dbReference type="Proteomes" id="UP000467214"/>
    </source>
</evidence>
<keyword evidence="2 7" id="KW-0812">Transmembrane</keyword>
<keyword evidence="9" id="KW-1185">Reference proteome</keyword>
<dbReference type="PANTHER" id="PTHR38766">
    <property type="entry name" value="FLAGELLAR PROTEIN FLIO"/>
    <property type="match status" value="1"/>
</dbReference>
<dbReference type="AlphaFoldDB" id="A0A845BQW4"/>
<comment type="similarity">
    <text evidence="6 7">Belongs to the FliO/MopB family.</text>
</comment>
<evidence type="ECO:0000256" key="3">
    <source>
        <dbReference type="ARBA" id="ARBA00022989"/>
    </source>
</evidence>
<evidence type="ECO:0000256" key="7">
    <source>
        <dbReference type="RuleBase" id="RU362064"/>
    </source>
</evidence>
<keyword evidence="3 7" id="KW-1133">Transmembrane helix</keyword>
<evidence type="ECO:0000256" key="1">
    <source>
        <dbReference type="ARBA" id="ARBA00022475"/>
    </source>
</evidence>
<dbReference type="InterPro" id="IPR022781">
    <property type="entry name" value="Flagellar_biosynth_FliO"/>
</dbReference>
<evidence type="ECO:0000256" key="4">
    <source>
        <dbReference type="ARBA" id="ARBA00023136"/>
    </source>
</evidence>
<proteinExistence type="inferred from homology"/>
<dbReference type="GO" id="GO:0009425">
    <property type="term" value="C:bacterial-type flagellum basal body"/>
    <property type="evidence" value="ECO:0007669"/>
    <property type="project" value="UniProtKB-SubCell"/>
</dbReference>
<evidence type="ECO:0000256" key="2">
    <source>
        <dbReference type="ARBA" id="ARBA00022692"/>
    </source>
</evidence>
<keyword evidence="8" id="KW-0966">Cell projection</keyword>
<keyword evidence="1 7" id="KW-1003">Cell membrane</keyword>
<dbReference type="InterPro" id="IPR052205">
    <property type="entry name" value="FliO/MopB"/>
</dbReference>
<dbReference type="EMBL" id="WSSB01000005">
    <property type="protein sequence ID" value="MXR36626.1"/>
    <property type="molecule type" value="Genomic_DNA"/>
</dbReference>
<evidence type="ECO:0000313" key="8">
    <source>
        <dbReference type="EMBL" id="MXR36626.1"/>
    </source>
</evidence>
<accession>A0A845BQW4</accession>
<dbReference type="Pfam" id="PF04347">
    <property type="entry name" value="FliO"/>
    <property type="match status" value="1"/>
</dbReference>
<dbReference type="PANTHER" id="PTHR38766:SF1">
    <property type="entry name" value="FLAGELLAR PROTEIN FLIO"/>
    <property type="match status" value="1"/>
</dbReference>
<organism evidence="8 9">
    <name type="scientific">Craterilacuibacter sinensis</name>
    <dbReference type="NCBI Taxonomy" id="2686017"/>
    <lineage>
        <taxon>Bacteria</taxon>
        <taxon>Pseudomonadati</taxon>
        <taxon>Pseudomonadota</taxon>
        <taxon>Betaproteobacteria</taxon>
        <taxon>Neisseriales</taxon>
        <taxon>Neisseriaceae</taxon>
        <taxon>Craterilacuibacter</taxon>
    </lineage>
</organism>
<feature type="transmembrane region" description="Helical" evidence="7">
    <location>
        <begin position="6"/>
        <end position="24"/>
    </location>
</feature>
<comment type="caution">
    <text evidence="8">The sequence shown here is derived from an EMBL/GenBank/DDBJ whole genome shotgun (WGS) entry which is preliminary data.</text>
</comment>